<name>A0AAX3MW65_9BACL</name>
<dbReference type="InterPro" id="IPR020138">
    <property type="entry name" value="Uncharacterised_YqzF"/>
</dbReference>
<sequence length="96" mass="10999">MRLMLSRFIAIIILVIPGLGAMKGFLMMKDSLFHYYAEHGNEEVARPAFEWLSFSLGLVLFGCCMTFLGGWILFRDRKRNYVGPRFKGKQNTDTAS</sequence>
<gene>
    <name evidence="2" type="ORF">PUW23_17450</name>
</gene>
<evidence type="ECO:0000256" key="1">
    <source>
        <dbReference type="SAM" id="Phobius"/>
    </source>
</evidence>
<keyword evidence="1" id="KW-1133">Transmembrane helix</keyword>
<proteinExistence type="predicted"/>
<organism evidence="2 3">
    <name type="scientific">Paenibacillus urinalis</name>
    <dbReference type="NCBI Taxonomy" id="521520"/>
    <lineage>
        <taxon>Bacteria</taxon>
        <taxon>Bacillati</taxon>
        <taxon>Bacillota</taxon>
        <taxon>Bacilli</taxon>
        <taxon>Bacillales</taxon>
        <taxon>Paenibacillaceae</taxon>
        <taxon>Paenibacillus</taxon>
    </lineage>
</organism>
<reference evidence="2" key="1">
    <citation type="submission" date="2023-02" db="EMBL/GenBank/DDBJ databases">
        <title>Pathogen: clinical or host-associated sample.</title>
        <authorList>
            <person name="Hergert J."/>
            <person name="Casey R."/>
            <person name="Wagner J."/>
            <person name="Young E.L."/>
            <person name="Oakeson K.F."/>
        </authorList>
    </citation>
    <scope>NUCLEOTIDE SEQUENCE</scope>
    <source>
        <strain evidence="2">2022CK-00830</strain>
    </source>
</reference>
<evidence type="ECO:0000313" key="2">
    <source>
        <dbReference type="EMBL" id="WDH81308.1"/>
    </source>
</evidence>
<evidence type="ECO:0000313" key="3">
    <source>
        <dbReference type="Proteomes" id="UP001220962"/>
    </source>
</evidence>
<dbReference type="Proteomes" id="UP001220962">
    <property type="component" value="Chromosome"/>
</dbReference>
<feature type="transmembrane region" description="Helical" evidence="1">
    <location>
        <begin position="51"/>
        <end position="74"/>
    </location>
</feature>
<dbReference type="AlphaFoldDB" id="A0AAX3MW65"/>
<keyword evidence="1" id="KW-0812">Transmembrane</keyword>
<dbReference type="RefSeq" id="WP_076313083.1">
    <property type="nucleotide sequence ID" value="NZ_CP118101.1"/>
</dbReference>
<keyword evidence="1" id="KW-0472">Membrane</keyword>
<accession>A0AAX3MW65</accession>
<dbReference type="Pfam" id="PF11118">
    <property type="entry name" value="DUF2627"/>
    <property type="match status" value="1"/>
</dbReference>
<protein>
    <submittedName>
        <fullName evidence="2">DUF2627 domain-containing protein</fullName>
    </submittedName>
</protein>
<dbReference type="EMBL" id="CP118101">
    <property type="protein sequence ID" value="WDH81308.1"/>
    <property type="molecule type" value="Genomic_DNA"/>
</dbReference>